<evidence type="ECO:0000256" key="1">
    <source>
        <dbReference type="SAM" id="MobiDB-lite"/>
    </source>
</evidence>
<feature type="region of interest" description="Disordered" evidence="1">
    <location>
        <begin position="183"/>
        <end position="207"/>
    </location>
</feature>
<gene>
    <name evidence="2" type="ORF">CB5_LOCUS19144</name>
</gene>
<feature type="compositionally biased region" description="Polar residues" evidence="1">
    <location>
        <begin position="183"/>
        <end position="192"/>
    </location>
</feature>
<dbReference type="AlphaFoldDB" id="A0A6V7PYV8"/>
<dbReference type="EMBL" id="LR862153">
    <property type="protein sequence ID" value="CAD1835933.1"/>
    <property type="molecule type" value="Genomic_DNA"/>
</dbReference>
<name>A0A6V7PYV8_ANACO</name>
<accession>A0A6V7PYV8</accession>
<protein>
    <submittedName>
        <fullName evidence="2">Uncharacterized protein</fullName>
    </submittedName>
</protein>
<sequence length="267" mass="28720">MGIGPSCSGTCPFCEESGGPNSAQIWSCGMSGISIGARSRWTKSPLRSGFEPLTQGFSVLCSNLLSYLNHFPSLFFIYERPTCSGGACSRTESRPVPGRPSFGQVFFAIDATKNKKEALRSVSLSSAILSSGGLHQSEVLSLTFTERDRLYPDLWISPASKLHSIKIRHSLGEALLSMNTSPLNDELSLSSPPTRPGEKTGSSQAALPHLPSLNSYLLRLVEKGKSPAGNWTVTLLNHYITEKSILVMIDPRPTIVPGEPGLLSLPS</sequence>
<organism evidence="2">
    <name type="scientific">Ananas comosus var. bracteatus</name>
    <name type="common">red pineapple</name>
    <dbReference type="NCBI Taxonomy" id="296719"/>
    <lineage>
        <taxon>Eukaryota</taxon>
        <taxon>Viridiplantae</taxon>
        <taxon>Streptophyta</taxon>
        <taxon>Embryophyta</taxon>
        <taxon>Tracheophyta</taxon>
        <taxon>Spermatophyta</taxon>
        <taxon>Magnoliopsida</taxon>
        <taxon>Liliopsida</taxon>
        <taxon>Poales</taxon>
        <taxon>Bromeliaceae</taxon>
        <taxon>Bromelioideae</taxon>
        <taxon>Ananas</taxon>
    </lineage>
</organism>
<reference evidence="2" key="1">
    <citation type="submission" date="2020-07" db="EMBL/GenBank/DDBJ databases">
        <authorList>
            <person name="Lin J."/>
        </authorList>
    </citation>
    <scope>NUCLEOTIDE SEQUENCE</scope>
</reference>
<proteinExistence type="predicted"/>
<evidence type="ECO:0000313" key="2">
    <source>
        <dbReference type="EMBL" id="CAD1835933.1"/>
    </source>
</evidence>